<feature type="signal peptide" evidence="1">
    <location>
        <begin position="1"/>
        <end position="22"/>
    </location>
</feature>
<dbReference type="InterPro" id="IPR001910">
    <property type="entry name" value="Inosine/uridine_hydrolase_dom"/>
</dbReference>
<dbReference type="Pfam" id="PF01156">
    <property type="entry name" value="IU_nuc_hydro"/>
    <property type="match status" value="1"/>
</dbReference>
<protein>
    <submittedName>
        <fullName evidence="3">Inosine-uridine preferring nucleoside hydrolase</fullName>
    </submittedName>
</protein>
<gene>
    <name evidence="3" type="ORF">Enr17x_36890</name>
</gene>
<sequence precursor="true">MLYQRFCIGLLGLLLVTSLSEAAEPVKVIFDTDISGDVDDVLALAMLHTLADRGECDFLAVTISKINPLTGPFTDATNTFYGRGDIPIGVTRDAQRRDSKYLKLINEKNGGQWRYPHDILSNEQLPDAVKLLRKTLAAEPDRSVSIIQVGLAANLADLVESKPDELSPLSGLELVHRKVKLVSVMAGAFEPINGNQHFLEANVRNGIQSMQRFAKLWPDEVPVVWSGFEIGIAVTYPRESIARDFGYRKHHIVREAYLLHSGPNHDRPSWDLTSVLYAVRPEDKYFNLSQPGKVSVADDGFVSFTPAKKGRDRYLIMNSMQAVQVREALRSLVSQPPLNRESR</sequence>
<keyword evidence="1" id="KW-0732">Signal</keyword>
<dbReference type="EMBL" id="CP037452">
    <property type="protein sequence ID" value="QDV51632.1"/>
    <property type="molecule type" value="Genomic_DNA"/>
</dbReference>
<feature type="chain" id="PRO_5022222026" evidence="1">
    <location>
        <begin position="23"/>
        <end position="343"/>
    </location>
</feature>
<keyword evidence="4" id="KW-1185">Reference proteome</keyword>
<organism evidence="3 4">
    <name type="scientific">Gimesia fumaroli</name>
    <dbReference type="NCBI Taxonomy" id="2527976"/>
    <lineage>
        <taxon>Bacteria</taxon>
        <taxon>Pseudomonadati</taxon>
        <taxon>Planctomycetota</taxon>
        <taxon>Planctomycetia</taxon>
        <taxon>Planctomycetales</taxon>
        <taxon>Planctomycetaceae</taxon>
        <taxon>Gimesia</taxon>
    </lineage>
</organism>
<dbReference type="Proteomes" id="UP000318313">
    <property type="component" value="Chromosome"/>
</dbReference>
<dbReference type="GO" id="GO:0016799">
    <property type="term" value="F:hydrolase activity, hydrolyzing N-glycosyl compounds"/>
    <property type="evidence" value="ECO:0007669"/>
    <property type="project" value="InterPro"/>
</dbReference>
<evidence type="ECO:0000259" key="2">
    <source>
        <dbReference type="Pfam" id="PF01156"/>
    </source>
</evidence>
<accession>A0A518IEU6</accession>
<dbReference type="CDD" id="cd02652">
    <property type="entry name" value="nuc_hydro_2"/>
    <property type="match status" value="1"/>
</dbReference>
<dbReference type="PANTHER" id="PTHR43264">
    <property type="match status" value="1"/>
</dbReference>
<evidence type="ECO:0000256" key="1">
    <source>
        <dbReference type="SAM" id="SignalP"/>
    </source>
</evidence>
<dbReference type="InterPro" id="IPR036452">
    <property type="entry name" value="Ribo_hydro-like"/>
</dbReference>
<feature type="domain" description="Inosine/uridine-preferring nucleoside hydrolase" evidence="2">
    <location>
        <begin position="28"/>
        <end position="296"/>
    </location>
</feature>
<dbReference type="Gene3D" id="3.90.245.10">
    <property type="entry name" value="Ribonucleoside hydrolase-like"/>
    <property type="match status" value="1"/>
</dbReference>
<keyword evidence="3" id="KW-0378">Hydrolase</keyword>
<evidence type="ECO:0000313" key="3">
    <source>
        <dbReference type="EMBL" id="QDV51632.1"/>
    </source>
</evidence>
<dbReference type="OrthoDB" id="209323at2"/>
<dbReference type="KEGG" id="gfm:Enr17x_36890"/>
<dbReference type="RefSeq" id="WP_145310971.1">
    <property type="nucleotide sequence ID" value="NZ_CP037452.1"/>
</dbReference>
<dbReference type="SUPFAM" id="SSF53590">
    <property type="entry name" value="Nucleoside hydrolase"/>
    <property type="match status" value="1"/>
</dbReference>
<evidence type="ECO:0000313" key="4">
    <source>
        <dbReference type="Proteomes" id="UP000318313"/>
    </source>
</evidence>
<reference evidence="3 4" key="1">
    <citation type="submission" date="2019-03" db="EMBL/GenBank/DDBJ databases">
        <title>Deep-cultivation of Planctomycetes and their phenomic and genomic characterization uncovers novel biology.</title>
        <authorList>
            <person name="Wiegand S."/>
            <person name="Jogler M."/>
            <person name="Boedeker C."/>
            <person name="Pinto D."/>
            <person name="Vollmers J."/>
            <person name="Rivas-Marin E."/>
            <person name="Kohn T."/>
            <person name="Peeters S.H."/>
            <person name="Heuer A."/>
            <person name="Rast P."/>
            <person name="Oberbeckmann S."/>
            <person name="Bunk B."/>
            <person name="Jeske O."/>
            <person name="Meyerdierks A."/>
            <person name="Storesund J.E."/>
            <person name="Kallscheuer N."/>
            <person name="Luecker S."/>
            <person name="Lage O.M."/>
            <person name="Pohl T."/>
            <person name="Merkel B.J."/>
            <person name="Hornburger P."/>
            <person name="Mueller R.-W."/>
            <person name="Bruemmer F."/>
            <person name="Labrenz M."/>
            <person name="Spormann A.M."/>
            <person name="Op den Camp H."/>
            <person name="Overmann J."/>
            <person name="Amann R."/>
            <person name="Jetten M.S.M."/>
            <person name="Mascher T."/>
            <person name="Medema M.H."/>
            <person name="Devos D.P."/>
            <person name="Kaster A.-K."/>
            <person name="Ovreas L."/>
            <person name="Rohde M."/>
            <person name="Galperin M.Y."/>
            <person name="Jogler C."/>
        </authorList>
    </citation>
    <scope>NUCLEOTIDE SEQUENCE [LARGE SCALE GENOMIC DNA]</scope>
    <source>
        <strain evidence="3 4">Enr17</strain>
    </source>
</reference>
<dbReference type="PANTHER" id="PTHR43264:SF1">
    <property type="entry name" value="INOSINE_URIDINE-PREFERRING NUCLEOSIDE HYDROLASE DOMAIN-CONTAINING PROTEIN"/>
    <property type="match status" value="1"/>
</dbReference>
<proteinExistence type="predicted"/>
<dbReference type="AlphaFoldDB" id="A0A518IEU6"/>
<name>A0A518IEU6_9PLAN</name>